<keyword evidence="8" id="KW-0732">Signal</keyword>
<evidence type="ECO:0000313" key="9">
    <source>
        <dbReference type="EMBL" id="MDQ0214290.1"/>
    </source>
</evidence>
<name>A0AAJ1WI50_9BACI</name>
<evidence type="ECO:0000256" key="2">
    <source>
        <dbReference type="ARBA" id="ARBA00022475"/>
    </source>
</evidence>
<feature type="signal peptide" evidence="8">
    <location>
        <begin position="1"/>
        <end position="19"/>
    </location>
</feature>
<accession>A0AAJ1WI50</accession>
<dbReference type="InterPro" id="IPR022781">
    <property type="entry name" value="Flagellar_biosynth_FliO"/>
</dbReference>
<evidence type="ECO:0000313" key="10">
    <source>
        <dbReference type="Proteomes" id="UP001237207"/>
    </source>
</evidence>
<keyword evidence="9" id="KW-0966">Cell projection</keyword>
<dbReference type="Pfam" id="PF04347">
    <property type="entry name" value="FliO"/>
    <property type="match status" value="1"/>
</dbReference>
<evidence type="ECO:0000256" key="8">
    <source>
        <dbReference type="SAM" id="SignalP"/>
    </source>
</evidence>
<keyword evidence="9" id="KW-0969">Cilium</keyword>
<keyword evidence="6" id="KW-0175">Coiled coil</keyword>
<evidence type="ECO:0000256" key="1">
    <source>
        <dbReference type="ARBA" id="ARBA00004236"/>
    </source>
</evidence>
<keyword evidence="9" id="KW-0282">Flagellum</keyword>
<dbReference type="EMBL" id="JAUSUC010000005">
    <property type="protein sequence ID" value="MDQ0214290.1"/>
    <property type="molecule type" value="Genomic_DNA"/>
</dbReference>
<keyword evidence="2" id="KW-1003">Cell membrane</keyword>
<feature type="transmembrane region" description="Helical" evidence="7">
    <location>
        <begin position="74"/>
        <end position="92"/>
    </location>
</feature>
<evidence type="ECO:0000256" key="3">
    <source>
        <dbReference type="ARBA" id="ARBA00022692"/>
    </source>
</evidence>
<evidence type="ECO:0000256" key="4">
    <source>
        <dbReference type="ARBA" id="ARBA00022989"/>
    </source>
</evidence>
<comment type="caution">
    <text evidence="9">The sequence shown here is derived from an EMBL/GenBank/DDBJ whole genome shotgun (WGS) entry which is preliminary data.</text>
</comment>
<evidence type="ECO:0000256" key="6">
    <source>
        <dbReference type="SAM" id="Coils"/>
    </source>
</evidence>
<reference evidence="9" key="1">
    <citation type="submission" date="2023-07" db="EMBL/GenBank/DDBJ databases">
        <title>Genomic Encyclopedia of Type Strains, Phase IV (KMG-IV): sequencing the most valuable type-strain genomes for metagenomic binning, comparative biology and taxonomic classification.</title>
        <authorList>
            <person name="Goeker M."/>
        </authorList>
    </citation>
    <scope>NUCLEOTIDE SEQUENCE</scope>
    <source>
        <strain evidence="9">DSM 23947</strain>
    </source>
</reference>
<comment type="subcellular location">
    <subcellularLocation>
        <location evidence="1">Cell membrane</location>
    </subcellularLocation>
</comment>
<feature type="coiled-coil region" evidence="6">
    <location>
        <begin position="198"/>
        <end position="225"/>
    </location>
</feature>
<sequence>MKNRLITSLFAFTLSFCLALFWGNGIQTFAESFDQQNVKDCYEHPDKCKKNIDNTKANPIDSTETSNGVNAWNFMKMIGALLFVIALIYFLLKFINQRSRTYQQTKMIQHLGGSPLGGNRSVQIVKVGNRIFVLGIGENVELLKEIDEPNEYNQLIHMYNDNMDQMLQTKDLFTTLVQKVKGHQKDQKRSGHQSKPFRAIFTNQLEDLKKERRNTLEKFEDKGKKLDE</sequence>
<dbReference type="RefSeq" id="WP_307256277.1">
    <property type="nucleotide sequence ID" value="NZ_JAUSUC010000005.1"/>
</dbReference>
<feature type="chain" id="PRO_5042490536" evidence="8">
    <location>
        <begin position="20"/>
        <end position="228"/>
    </location>
</feature>
<keyword evidence="5 7" id="KW-0472">Membrane</keyword>
<organism evidence="9 10">
    <name type="scientific">Oikeobacillus pervagus</name>
    <dbReference type="NCBI Taxonomy" id="1325931"/>
    <lineage>
        <taxon>Bacteria</taxon>
        <taxon>Bacillati</taxon>
        <taxon>Bacillota</taxon>
        <taxon>Bacilli</taxon>
        <taxon>Bacillales</taxon>
        <taxon>Bacillaceae</taxon>
        <taxon>Oikeobacillus</taxon>
    </lineage>
</organism>
<dbReference type="AlphaFoldDB" id="A0AAJ1WI50"/>
<evidence type="ECO:0000256" key="5">
    <source>
        <dbReference type="ARBA" id="ARBA00023136"/>
    </source>
</evidence>
<proteinExistence type="predicted"/>
<dbReference type="Proteomes" id="UP001237207">
    <property type="component" value="Unassembled WGS sequence"/>
</dbReference>
<dbReference type="GO" id="GO:0016020">
    <property type="term" value="C:membrane"/>
    <property type="evidence" value="ECO:0007669"/>
    <property type="project" value="InterPro"/>
</dbReference>
<protein>
    <submittedName>
        <fullName evidence="9">Flagellar protein FliO/FliZ</fullName>
    </submittedName>
</protein>
<keyword evidence="4 7" id="KW-1133">Transmembrane helix</keyword>
<evidence type="ECO:0000256" key="7">
    <source>
        <dbReference type="SAM" id="Phobius"/>
    </source>
</evidence>
<gene>
    <name evidence="9" type="ORF">J2S13_000686</name>
</gene>
<dbReference type="GO" id="GO:0044781">
    <property type="term" value="P:bacterial-type flagellum organization"/>
    <property type="evidence" value="ECO:0007669"/>
    <property type="project" value="InterPro"/>
</dbReference>
<keyword evidence="3 7" id="KW-0812">Transmembrane</keyword>
<keyword evidence="10" id="KW-1185">Reference proteome</keyword>